<proteinExistence type="predicted"/>
<reference evidence="1" key="1">
    <citation type="submission" date="2021-10" db="EMBL/GenBank/DDBJ databases">
        <title>The complete genome sequence of Leeia sp. TBRC 13508.</title>
        <authorList>
            <person name="Charoenyingcharoen P."/>
            <person name="Yukphan P."/>
        </authorList>
    </citation>
    <scope>NUCLEOTIDE SEQUENCE</scope>
    <source>
        <strain evidence="1">TBRC 13508</strain>
    </source>
</reference>
<evidence type="ECO:0000313" key="2">
    <source>
        <dbReference type="Proteomes" id="UP001165395"/>
    </source>
</evidence>
<protein>
    <submittedName>
        <fullName evidence="1">Phage tail protein</fullName>
    </submittedName>
</protein>
<evidence type="ECO:0000313" key="1">
    <source>
        <dbReference type="EMBL" id="MCB6182312.1"/>
    </source>
</evidence>
<gene>
    <name evidence="1" type="ORF">LIN78_01920</name>
</gene>
<accession>A0ABS8D291</accession>
<keyword evidence="2" id="KW-1185">Reference proteome</keyword>
<sequence>MALKEYAGAVVLEVDGKEVEVVSVDPQVNTGRKLVKTMNRSRRAKGFARGIPEYTLKVTVPVDLDSEINWEEVEGAKLTIEPLAAGAKRISYMDCFSVDVGEKYTVDNEAVRDVTLMSLRKVEE</sequence>
<organism evidence="1 2">
    <name type="scientific">Leeia speluncae</name>
    <dbReference type="NCBI Taxonomy" id="2884804"/>
    <lineage>
        <taxon>Bacteria</taxon>
        <taxon>Pseudomonadati</taxon>
        <taxon>Pseudomonadota</taxon>
        <taxon>Betaproteobacteria</taxon>
        <taxon>Neisseriales</taxon>
        <taxon>Leeiaceae</taxon>
        <taxon>Leeia</taxon>
    </lineage>
</organism>
<dbReference type="RefSeq" id="WP_227177915.1">
    <property type="nucleotide sequence ID" value="NZ_JAJBZT010000001.1"/>
</dbReference>
<dbReference type="EMBL" id="JAJBZT010000001">
    <property type="protein sequence ID" value="MCB6182312.1"/>
    <property type="molecule type" value="Genomic_DNA"/>
</dbReference>
<dbReference type="Proteomes" id="UP001165395">
    <property type="component" value="Unassembled WGS sequence"/>
</dbReference>
<name>A0ABS8D291_9NEIS</name>
<comment type="caution">
    <text evidence="1">The sequence shown here is derived from an EMBL/GenBank/DDBJ whole genome shotgun (WGS) entry which is preliminary data.</text>
</comment>